<protein>
    <submittedName>
        <fullName evidence="2">Glycosyl transferase, group 2 family protein, putative</fullName>
    </submittedName>
</protein>
<dbReference type="AlphaFoldDB" id="A0AAV3XUJ5"/>
<dbReference type="InterPro" id="IPR029044">
    <property type="entry name" value="Nucleotide-diphossugar_trans"/>
</dbReference>
<dbReference type="Pfam" id="PF00535">
    <property type="entry name" value="Glycos_transf_2"/>
    <property type="match status" value="1"/>
</dbReference>
<name>A0AAV3XUJ5_9CYAN</name>
<dbReference type="GO" id="GO:0016740">
    <property type="term" value="F:transferase activity"/>
    <property type="evidence" value="ECO:0007669"/>
    <property type="project" value="UniProtKB-KW"/>
</dbReference>
<dbReference type="SUPFAM" id="SSF53448">
    <property type="entry name" value="Nucleotide-diphospho-sugar transferases"/>
    <property type="match status" value="1"/>
</dbReference>
<dbReference type="PANTHER" id="PTHR43179">
    <property type="entry name" value="RHAMNOSYLTRANSFERASE WBBL"/>
    <property type="match status" value="1"/>
</dbReference>
<evidence type="ECO:0000313" key="2">
    <source>
        <dbReference type="EMBL" id="GET44277.1"/>
    </source>
</evidence>
<keyword evidence="3" id="KW-1185">Reference proteome</keyword>
<evidence type="ECO:0000259" key="1">
    <source>
        <dbReference type="Pfam" id="PF00535"/>
    </source>
</evidence>
<dbReference type="InterPro" id="IPR001173">
    <property type="entry name" value="Glyco_trans_2-like"/>
</dbReference>
<feature type="domain" description="Glycosyltransferase 2-like" evidence="1">
    <location>
        <begin position="27"/>
        <end position="151"/>
    </location>
</feature>
<accession>A0AAV3XUJ5</accession>
<evidence type="ECO:0000313" key="3">
    <source>
        <dbReference type="Proteomes" id="UP001050975"/>
    </source>
</evidence>
<dbReference type="Proteomes" id="UP001050975">
    <property type="component" value="Unassembled WGS sequence"/>
</dbReference>
<dbReference type="EMBL" id="BLAY01000318">
    <property type="protein sequence ID" value="GET44277.1"/>
    <property type="molecule type" value="Genomic_DNA"/>
</dbReference>
<gene>
    <name evidence="2" type="ORF">MiSe_91030</name>
</gene>
<organism evidence="2 3">
    <name type="scientific">Microseira wollei NIES-4236</name>
    <dbReference type="NCBI Taxonomy" id="2530354"/>
    <lineage>
        <taxon>Bacteria</taxon>
        <taxon>Bacillati</taxon>
        <taxon>Cyanobacteriota</taxon>
        <taxon>Cyanophyceae</taxon>
        <taxon>Oscillatoriophycideae</taxon>
        <taxon>Aerosakkonematales</taxon>
        <taxon>Aerosakkonemataceae</taxon>
        <taxon>Microseira</taxon>
    </lineage>
</organism>
<keyword evidence="2" id="KW-0808">Transferase</keyword>
<dbReference type="RefSeq" id="WP_226593985.1">
    <property type="nucleotide sequence ID" value="NZ_BLAY01000318.1"/>
</dbReference>
<dbReference type="Gene3D" id="3.90.550.10">
    <property type="entry name" value="Spore Coat Polysaccharide Biosynthesis Protein SpsA, Chain A"/>
    <property type="match status" value="1"/>
</dbReference>
<reference evidence="2" key="1">
    <citation type="submission" date="2019-10" db="EMBL/GenBank/DDBJ databases">
        <title>Draft genome sequece of Microseira wollei NIES-4236.</title>
        <authorList>
            <person name="Yamaguchi H."/>
            <person name="Suzuki S."/>
            <person name="Kawachi M."/>
        </authorList>
    </citation>
    <scope>NUCLEOTIDE SEQUENCE</scope>
    <source>
        <strain evidence="2">NIES-4236</strain>
    </source>
</reference>
<proteinExistence type="predicted"/>
<comment type="caution">
    <text evidence="2">The sequence shown here is derived from an EMBL/GenBank/DDBJ whole genome shotgun (WGS) entry which is preliminary data.</text>
</comment>
<sequence length="378" mass="44100">MTLNINLPQEQSTMETSTMQTPLVTIVVVPRERFSYSRESLESIYSETDDYPFELVYVDGGSSPSLKRYLEEQSKQKNFKLIRTEHFISPNKARNLGLKEVKTKYLVFIDNDVLVKRGWLQSLVETAEETDATVVGTLTCIDEPVHEVVHNGGGETYFETRVENGKSGRFAVQNSYLEGRRVSKIADELERVKCDFVELHCALVRTEFLEKHGGMDEGLLSTREHIDLCLMATHNGGTVYCDRQSIVTYMTGAKLDWWDVTYFMLRWSDAWDLASFNHFRQKWGLQEDWYFEKRYNRLGRRRYRALLRPVISRFPLKDQRNWFADFIKDVERPLNNFISDMYAQKHEYARHSLGLRKPNKVFEKPEKSKPLVASSVNG</sequence>
<dbReference type="PANTHER" id="PTHR43179:SF7">
    <property type="entry name" value="RHAMNOSYLTRANSFERASE WBBL"/>
    <property type="match status" value="1"/>
</dbReference>